<dbReference type="PANTHER" id="PTHR43000">
    <property type="entry name" value="DTDP-D-GLUCOSE 4,6-DEHYDRATASE-RELATED"/>
    <property type="match status" value="1"/>
</dbReference>
<evidence type="ECO:0000259" key="2">
    <source>
        <dbReference type="Pfam" id="PF01370"/>
    </source>
</evidence>
<evidence type="ECO:0000313" key="3">
    <source>
        <dbReference type="EMBL" id="OGE35705.1"/>
    </source>
</evidence>
<dbReference type="Pfam" id="PF01370">
    <property type="entry name" value="Epimerase"/>
    <property type="match status" value="1"/>
</dbReference>
<dbReference type="Gene3D" id="3.40.50.720">
    <property type="entry name" value="NAD(P)-binding Rossmann-like Domain"/>
    <property type="match status" value="1"/>
</dbReference>
<proteinExistence type="inferred from homology"/>
<comment type="similarity">
    <text evidence="1">Belongs to the NAD(P)-dependent epimerase/dehydratase family.</text>
</comment>
<sequence>MKIKKVFITGSSGFIARNFIEMFKKKYRIVAPRHNELDLLNTEAVEKFFKKLGPFDFVIHTAIIGGNRKISNTPEIGIANLRIFFNIVRNQKYFSKMINLGSGIEYGKERPLVKIAEVDFDKYVPEDNFGLYKYICAKYIENSKKIINIRSFGVWGSYEDPTIRFISNSLCKYILRMSITLNQNAKFDYLYVNDLVNILDMFLSKRFKFNDYNVVNGYSIDLLTIANKINALSEYKCKILVKKRGFANEYSASNSRLLKEIGGFKFTNFDKALA</sequence>
<evidence type="ECO:0000313" key="4">
    <source>
        <dbReference type="Proteomes" id="UP000179051"/>
    </source>
</evidence>
<organism evidence="3 4">
    <name type="scientific">Candidatus Daviesbacteria bacterium RIFCSPHIGHO2_12_FULL_37_16</name>
    <dbReference type="NCBI Taxonomy" id="1797778"/>
    <lineage>
        <taxon>Bacteria</taxon>
        <taxon>Candidatus Daviesiibacteriota</taxon>
    </lineage>
</organism>
<accession>A0A1F5K4F7</accession>
<dbReference type="InterPro" id="IPR001509">
    <property type="entry name" value="Epimerase_deHydtase"/>
</dbReference>
<dbReference type="EMBL" id="MFDF01000009">
    <property type="protein sequence ID" value="OGE35705.1"/>
    <property type="molecule type" value="Genomic_DNA"/>
</dbReference>
<comment type="caution">
    <text evidence="3">The sequence shown here is derived from an EMBL/GenBank/DDBJ whole genome shotgun (WGS) entry which is preliminary data.</text>
</comment>
<feature type="non-terminal residue" evidence="3">
    <location>
        <position position="274"/>
    </location>
</feature>
<protein>
    <recommendedName>
        <fullName evidence="2">NAD-dependent epimerase/dehydratase domain-containing protein</fullName>
    </recommendedName>
</protein>
<dbReference type="InterPro" id="IPR036291">
    <property type="entry name" value="NAD(P)-bd_dom_sf"/>
</dbReference>
<reference evidence="3 4" key="1">
    <citation type="journal article" date="2016" name="Nat. Commun.">
        <title>Thousands of microbial genomes shed light on interconnected biogeochemical processes in an aquifer system.</title>
        <authorList>
            <person name="Anantharaman K."/>
            <person name="Brown C.T."/>
            <person name="Hug L.A."/>
            <person name="Sharon I."/>
            <person name="Castelle C.J."/>
            <person name="Probst A.J."/>
            <person name="Thomas B.C."/>
            <person name="Singh A."/>
            <person name="Wilkins M.J."/>
            <person name="Karaoz U."/>
            <person name="Brodie E.L."/>
            <person name="Williams K.H."/>
            <person name="Hubbard S.S."/>
            <person name="Banfield J.F."/>
        </authorList>
    </citation>
    <scope>NUCLEOTIDE SEQUENCE [LARGE SCALE GENOMIC DNA]</scope>
</reference>
<dbReference type="Proteomes" id="UP000179051">
    <property type="component" value="Unassembled WGS sequence"/>
</dbReference>
<name>A0A1F5K4F7_9BACT</name>
<evidence type="ECO:0000256" key="1">
    <source>
        <dbReference type="ARBA" id="ARBA00007637"/>
    </source>
</evidence>
<gene>
    <name evidence="3" type="ORF">A3E66_05000</name>
</gene>
<dbReference type="AlphaFoldDB" id="A0A1F5K4F7"/>
<feature type="domain" description="NAD-dependent epimerase/dehydratase" evidence="2">
    <location>
        <begin position="6"/>
        <end position="214"/>
    </location>
</feature>
<dbReference type="SUPFAM" id="SSF51735">
    <property type="entry name" value="NAD(P)-binding Rossmann-fold domains"/>
    <property type="match status" value="1"/>
</dbReference>